<name>A0ABR2CCQ0_9ROSI</name>
<accession>A0ABR2CCQ0</accession>
<reference evidence="2 3" key="1">
    <citation type="journal article" date="2024" name="G3 (Bethesda)">
        <title>Genome assembly of Hibiscus sabdariffa L. provides insights into metabolisms of medicinal natural products.</title>
        <authorList>
            <person name="Kim T."/>
        </authorList>
    </citation>
    <scope>NUCLEOTIDE SEQUENCE [LARGE SCALE GENOMIC DNA]</scope>
    <source>
        <strain evidence="2">TK-2024</strain>
        <tissue evidence="2">Old leaves</tissue>
    </source>
</reference>
<organism evidence="2 3">
    <name type="scientific">Hibiscus sabdariffa</name>
    <name type="common">roselle</name>
    <dbReference type="NCBI Taxonomy" id="183260"/>
    <lineage>
        <taxon>Eukaryota</taxon>
        <taxon>Viridiplantae</taxon>
        <taxon>Streptophyta</taxon>
        <taxon>Embryophyta</taxon>
        <taxon>Tracheophyta</taxon>
        <taxon>Spermatophyta</taxon>
        <taxon>Magnoliopsida</taxon>
        <taxon>eudicotyledons</taxon>
        <taxon>Gunneridae</taxon>
        <taxon>Pentapetalae</taxon>
        <taxon>rosids</taxon>
        <taxon>malvids</taxon>
        <taxon>Malvales</taxon>
        <taxon>Malvaceae</taxon>
        <taxon>Malvoideae</taxon>
        <taxon>Hibiscus</taxon>
    </lineage>
</organism>
<evidence type="ECO:0000313" key="3">
    <source>
        <dbReference type="Proteomes" id="UP001472677"/>
    </source>
</evidence>
<keyword evidence="1" id="KW-0472">Membrane</keyword>
<protein>
    <submittedName>
        <fullName evidence="2">Uncharacterized protein</fullName>
    </submittedName>
</protein>
<evidence type="ECO:0000313" key="2">
    <source>
        <dbReference type="EMBL" id="KAK8517282.1"/>
    </source>
</evidence>
<sequence length="85" mass="8892">MGAGTCGYDTKTGNFLCLCKKGNVTSYCKDHNISRHNRAGVIAGTVTAVSAAGAIGIGVGIWFLKKARDKAPVTCGVQSNENRLF</sequence>
<evidence type="ECO:0000256" key="1">
    <source>
        <dbReference type="SAM" id="Phobius"/>
    </source>
</evidence>
<keyword evidence="1" id="KW-0812">Transmembrane</keyword>
<dbReference type="EMBL" id="JBBPBM010000056">
    <property type="protein sequence ID" value="KAK8517282.1"/>
    <property type="molecule type" value="Genomic_DNA"/>
</dbReference>
<proteinExistence type="predicted"/>
<gene>
    <name evidence="2" type="ORF">V6N12_032477</name>
</gene>
<keyword evidence="1" id="KW-1133">Transmembrane helix</keyword>
<keyword evidence="3" id="KW-1185">Reference proteome</keyword>
<comment type="caution">
    <text evidence="2">The sequence shown here is derived from an EMBL/GenBank/DDBJ whole genome shotgun (WGS) entry which is preliminary data.</text>
</comment>
<dbReference type="Proteomes" id="UP001472677">
    <property type="component" value="Unassembled WGS sequence"/>
</dbReference>
<feature type="transmembrane region" description="Helical" evidence="1">
    <location>
        <begin position="41"/>
        <end position="64"/>
    </location>
</feature>